<evidence type="ECO:0000313" key="3">
    <source>
        <dbReference type="Proteomes" id="UP001501295"/>
    </source>
</evidence>
<evidence type="ECO:0008006" key="4">
    <source>
        <dbReference type="Google" id="ProtNLM"/>
    </source>
</evidence>
<feature type="transmembrane region" description="Helical" evidence="1">
    <location>
        <begin position="90"/>
        <end position="109"/>
    </location>
</feature>
<keyword evidence="3" id="KW-1185">Reference proteome</keyword>
<name>A0ABP8W6D1_9MICO</name>
<evidence type="ECO:0000313" key="2">
    <source>
        <dbReference type="EMBL" id="GAA4682246.1"/>
    </source>
</evidence>
<sequence length="305" mass="34083">MIHTICLIAFVLVVAVRAHSSWRKPAWWATAFGAVSIATYGVFLATPAVMDGFLGSRNLLTLVRDSSAVAAMWFFHNAVAAQQHRPDRKLPLWALLLAWAAFAVPFLLIPHPGLTSADFVLDRLRYLPTWLFSTIYISIMGVLAASVLALLGFERSIMTRLYKLGIFLMLVGSGLEAAYLFVAHFVPGTGSFARDFYNVAEGPFFGGILIGVLGIAWVLSVRTFWKYLARWTLRLDARAHDADYRERTLLMARVNGWSNRQLAMDSAVNIRDRLKVGAQRLSKTDDLVFTGIERMLSSQLQEANR</sequence>
<comment type="caution">
    <text evidence="2">The sequence shown here is derived from an EMBL/GenBank/DDBJ whole genome shotgun (WGS) entry which is preliminary data.</text>
</comment>
<keyword evidence="1" id="KW-1133">Transmembrane helix</keyword>
<dbReference type="RefSeq" id="WP_345376687.1">
    <property type="nucleotide sequence ID" value="NZ_BAABLM010000007.1"/>
</dbReference>
<accession>A0ABP8W6D1</accession>
<evidence type="ECO:0000256" key="1">
    <source>
        <dbReference type="SAM" id="Phobius"/>
    </source>
</evidence>
<feature type="transmembrane region" description="Helical" evidence="1">
    <location>
        <begin position="204"/>
        <end position="225"/>
    </location>
</feature>
<protein>
    <recommendedName>
        <fullName evidence="4">Histidine kinase N-terminal 7TM region domain-containing protein</fullName>
    </recommendedName>
</protein>
<reference evidence="3" key="1">
    <citation type="journal article" date="2019" name="Int. J. Syst. Evol. Microbiol.">
        <title>The Global Catalogue of Microorganisms (GCM) 10K type strain sequencing project: providing services to taxonomists for standard genome sequencing and annotation.</title>
        <authorList>
            <consortium name="The Broad Institute Genomics Platform"/>
            <consortium name="The Broad Institute Genome Sequencing Center for Infectious Disease"/>
            <person name="Wu L."/>
            <person name="Ma J."/>
        </authorList>
    </citation>
    <scope>NUCLEOTIDE SEQUENCE [LARGE SCALE GENOMIC DNA]</scope>
    <source>
        <strain evidence="3">JCM 18956</strain>
    </source>
</reference>
<proteinExistence type="predicted"/>
<organism evidence="2 3">
    <name type="scientific">Frondihabitans cladoniiphilus</name>
    <dbReference type="NCBI Taxonomy" id="715785"/>
    <lineage>
        <taxon>Bacteria</taxon>
        <taxon>Bacillati</taxon>
        <taxon>Actinomycetota</taxon>
        <taxon>Actinomycetes</taxon>
        <taxon>Micrococcales</taxon>
        <taxon>Microbacteriaceae</taxon>
        <taxon>Frondihabitans</taxon>
    </lineage>
</organism>
<dbReference type="Proteomes" id="UP001501295">
    <property type="component" value="Unassembled WGS sequence"/>
</dbReference>
<gene>
    <name evidence="2" type="ORF">GCM10025780_29540</name>
</gene>
<feature type="transmembrane region" description="Helical" evidence="1">
    <location>
        <begin position="129"/>
        <end position="152"/>
    </location>
</feature>
<feature type="transmembrane region" description="Helical" evidence="1">
    <location>
        <begin position="164"/>
        <end position="184"/>
    </location>
</feature>
<dbReference type="EMBL" id="BAABLM010000007">
    <property type="protein sequence ID" value="GAA4682246.1"/>
    <property type="molecule type" value="Genomic_DNA"/>
</dbReference>
<feature type="transmembrane region" description="Helical" evidence="1">
    <location>
        <begin position="28"/>
        <end position="50"/>
    </location>
</feature>
<keyword evidence="1" id="KW-0812">Transmembrane</keyword>
<keyword evidence="1" id="KW-0472">Membrane</keyword>